<name>A0A200QII5_MACCD</name>
<dbReference type="Proteomes" id="UP000195402">
    <property type="component" value="Unassembled WGS sequence"/>
</dbReference>
<dbReference type="Pfam" id="PF09805">
    <property type="entry name" value="Nop25"/>
    <property type="match status" value="1"/>
</dbReference>
<dbReference type="GO" id="GO:0019843">
    <property type="term" value="F:rRNA binding"/>
    <property type="evidence" value="ECO:0007669"/>
    <property type="project" value="TreeGrafter"/>
</dbReference>
<dbReference type="OrthoDB" id="551633at2759"/>
<comment type="subcellular location">
    <subcellularLocation>
        <location evidence="1">Nucleus</location>
        <location evidence="1">Nucleolus</location>
    </subcellularLocation>
</comment>
<dbReference type="FunCoup" id="A0A200QII5">
    <property type="interactions" value="1468"/>
</dbReference>
<dbReference type="AlphaFoldDB" id="A0A200QII5"/>
<feature type="compositionally biased region" description="Basic residues" evidence="5">
    <location>
        <begin position="167"/>
        <end position="200"/>
    </location>
</feature>
<keyword evidence="4" id="KW-0539">Nucleus</keyword>
<evidence type="ECO:0000256" key="5">
    <source>
        <dbReference type="SAM" id="MobiDB-lite"/>
    </source>
</evidence>
<organism evidence="6 7">
    <name type="scientific">Macleaya cordata</name>
    <name type="common">Five-seeded plume-poppy</name>
    <name type="synonym">Bocconia cordata</name>
    <dbReference type="NCBI Taxonomy" id="56857"/>
    <lineage>
        <taxon>Eukaryota</taxon>
        <taxon>Viridiplantae</taxon>
        <taxon>Streptophyta</taxon>
        <taxon>Embryophyta</taxon>
        <taxon>Tracheophyta</taxon>
        <taxon>Spermatophyta</taxon>
        <taxon>Magnoliopsida</taxon>
        <taxon>Ranunculales</taxon>
        <taxon>Papaveraceae</taxon>
        <taxon>Papaveroideae</taxon>
        <taxon>Macleaya</taxon>
    </lineage>
</organism>
<dbReference type="InterPro" id="IPR019186">
    <property type="entry name" value="Nucleolar_protein_12"/>
</dbReference>
<evidence type="ECO:0000256" key="2">
    <source>
        <dbReference type="ARBA" id="ARBA00007175"/>
    </source>
</evidence>
<feature type="region of interest" description="Disordered" evidence="5">
    <location>
        <begin position="48"/>
        <end position="200"/>
    </location>
</feature>
<evidence type="ECO:0000256" key="1">
    <source>
        <dbReference type="ARBA" id="ARBA00004604"/>
    </source>
</evidence>
<evidence type="ECO:0000256" key="3">
    <source>
        <dbReference type="ARBA" id="ARBA00023054"/>
    </source>
</evidence>
<dbReference type="InParanoid" id="A0A200QII5"/>
<comment type="caution">
    <text evidence="6">The sequence shown here is derived from an EMBL/GenBank/DDBJ whole genome shotgun (WGS) entry which is preliminary data.</text>
</comment>
<proteinExistence type="inferred from homology"/>
<dbReference type="OMA" id="HMIEEED"/>
<accession>A0A200QII5</accession>
<evidence type="ECO:0000256" key="4">
    <source>
        <dbReference type="ARBA" id="ARBA00023242"/>
    </source>
</evidence>
<feature type="compositionally biased region" description="Acidic residues" evidence="5">
    <location>
        <begin position="97"/>
        <end position="112"/>
    </location>
</feature>
<dbReference type="STRING" id="56857.A0A200QII5"/>
<protein>
    <submittedName>
        <fullName evidence="6">Nucleolar protein 12</fullName>
    </submittedName>
</protein>
<sequence>MEEEREVEAVVGQIPRARGNFIKKRALKNKALSVSFNDKDLRDYVTGFHKRKKKRRKEAQQHIQEKERLRRIENRKKRKQDREYVQFGDVRPANDAGPDESGDDLEQDEETEPSAPVSGMKTYDNGEMTITVTTSEISREEDENVREKTCLVPRSSETEKKHSIPVIKKKPMKTSGKRRSLPKPQKKRDRRMGKKKRKMN</sequence>
<dbReference type="PANTHER" id="PTHR14577:SF0">
    <property type="entry name" value="NUCLEOLAR PROTEIN 12"/>
    <property type="match status" value="1"/>
</dbReference>
<reference evidence="6 7" key="1">
    <citation type="journal article" date="2017" name="Mol. Plant">
        <title>The Genome of Medicinal Plant Macleaya cordata Provides New Insights into Benzylisoquinoline Alkaloids Metabolism.</title>
        <authorList>
            <person name="Liu X."/>
            <person name="Liu Y."/>
            <person name="Huang P."/>
            <person name="Ma Y."/>
            <person name="Qing Z."/>
            <person name="Tang Q."/>
            <person name="Cao H."/>
            <person name="Cheng P."/>
            <person name="Zheng Y."/>
            <person name="Yuan Z."/>
            <person name="Zhou Y."/>
            <person name="Liu J."/>
            <person name="Tang Z."/>
            <person name="Zhuo Y."/>
            <person name="Zhang Y."/>
            <person name="Yu L."/>
            <person name="Huang J."/>
            <person name="Yang P."/>
            <person name="Peng Q."/>
            <person name="Zhang J."/>
            <person name="Jiang W."/>
            <person name="Zhang Z."/>
            <person name="Lin K."/>
            <person name="Ro D.K."/>
            <person name="Chen X."/>
            <person name="Xiong X."/>
            <person name="Shang Y."/>
            <person name="Huang S."/>
            <person name="Zeng J."/>
        </authorList>
    </citation>
    <scope>NUCLEOTIDE SEQUENCE [LARGE SCALE GENOMIC DNA]</scope>
    <source>
        <strain evidence="7">cv. BLH2017</strain>
        <tissue evidence="6">Root</tissue>
    </source>
</reference>
<keyword evidence="7" id="KW-1185">Reference proteome</keyword>
<keyword evidence="3" id="KW-0175">Coiled coil</keyword>
<dbReference type="PANTHER" id="PTHR14577">
    <property type="entry name" value="NUCLEOLAR PROTEIN 12"/>
    <property type="match status" value="1"/>
</dbReference>
<gene>
    <name evidence="6" type="ORF">BVC80_8937g24</name>
</gene>
<dbReference type="GO" id="GO:0005730">
    <property type="term" value="C:nucleolus"/>
    <property type="evidence" value="ECO:0007669"/>
    <property type="project" value="UniProtKB-SubCell"/>
</dbReference>
<feature type="compositionally biased region" description="Basic residues" evidence="5">
    <location>
        <begin position="48"/>
        <end position="57"/>
    </location>
</feature>
<evidence type="ECO:0000313" key="6">
    <source>
        <dbReference type="EMBL" id="OVA10241.1"/>
    </source>
</evidence>
<dbReference type="EMBL" id="MVGT01002024">
    <property type="protein sequence ID" value="OVA10241.1"/>
    <property type="molecule type" value="Genomic_DNA"/>
</dbReference>
<comment type="similarity">
    <text evidence="2">Belongs to the RRP17 family.</text>
</comment>
<feature type="compositionally biased region" description="Basic and acidic residues" evidence="5">
    <location>
        <begin position="58"/>
        <end position="72"/>
    </location>
</feature>
<evidence type="ECO:0000313" key="7">
    <source>
        <dbReference type="Proteomes" id="UP000195402"/>
    </source>
</evidence>